<evidence type="ECO:0000313" key="1">
    <source>
        <dbReference type="EMBL" id="POY36321.1"/>
    </source>
</evidence>
<dbReference type="Proteomes" id="UP000236893">
    <property type="component" value="Unassembled WGS sequence"/>
</dbReference>
<gene>
    <name evidence="1" type="ORF">C3K47_11260</name>
</gene>
<dbReference type="AlphaFoldDB" id="A0A2S5A162"/>
<keyword evidence="2" id="KW-1185">Reference proteome</keyword>
<protein>
    <submittedName>
        <fullName evidence="1">Uncharacterized protein</fullName>
    </submittedName>
</protein>
<evidence type="ECO:0000313" key="2">
    <source>
        <dbReference type="Proteomes" id="UP000236893"/>
    </source>
</evidence>
<accession>A0A2S5A162</accession>
<sequence length="81" mass="9735">MIISLDIFVSNKFIAKDLCCENDNFLTNETNWKDLNRYVSTERKCRYKIYTLVFLMSIFGKNEFRPFKQDFWMKKSVTSVA</sequence>
<dbReference type="EMBL" id="PQVF01000007">
    <property type="protein sequence ID" value="POY36321.1"/>
    <property type="molecule type" value="Genomic_DNA"/>
</dbReference>
<comment type="caution">
    <text evidence="1">The sequence shown here is derived from an EMBL/GenBank/DDBJ whole genome shotgun (WGS) entry which is preliminary data.</text>
</comment>
<reference evidence="1 2" key="1">
    <citation type="submission" date="2018-01" db="EMBL/GenBank/DDBJ databases">
        <authorList>
            <person name="Gaut B.S."/>
            <person name="Morton B.R."/>
            <person name="Clegg M.T."/>
            <person name="Duvall M.R."/>
        </authorList>
    </citation>
    <scope>NUCLEOTIDE SEQUENCE [LARGE SCALE GENOMIC DNA]</scope>
    <source>
        <strain evidence="1 2">HR-AV</strain>
    </source>
</reference>
<organism evidence="1 2">
    <name type="scientific">Solitalea longa</name>
    <dbReference type="NCBI Taxonomy" id="2079460"/>
    <lineage>
        <taxon>Bacteria</taxon>
        <taxon>Pseudomonadati</taxon>
        <taxon>Bacteroidota</taxon>
        <taxon>Sphingobacteriia</taxon>
        <taxon>Sphingobacteriales</taxon>
        <taxon>Sphingobacteriaceae</taxon>
        <taxon>Solitalea</taxon>
    </lineage>
</organism>
<proteinExistence type="predicted"/>
<name>A0A2S5A162_9SPHI</name>